<proteinExistence type="predicted"/>
<comment type="caution">
    <text evidence="1">The sequence shown here is derived from an EMBL/GenBank/DDBJ whole genome shotgun (WGS) entry which is preliminary data.</text>
</comment>
<dbReference type="EMBL" id="DUMN01000680">
    <property type="protein sequence ID" value="HHV70634.1"/>
    <property type="molecule type" value="Genomic_DNA"/>
</dbReference>
<name>A0A7V6PGP1_9HYPH</name>
<reference evidence="1 2" key="1">
    <citation type="journal article" date="2020" name="Biotechnol. Biofuels">
        <title>New insights from the biogas microbiome by comprehensive genome-resolved metagenomics of nearly 1600 species originating from multiple anaerobic digesters.</title>
        <authorList>
            <person name="Campanaro S."/>
            <person name="Treu L."/>
            <person name="Rodriguez-R L.M."/>
            <person name="Kovalovszki A."/>
            <person name="Ziels R.M."/>
            <person name="Maus I."/>
            <person name="Zhu X."/>
            <person name="Kougias P.G."/>
            <person name="Basile A."/>
            <person name="Luo G."/>
            <person name="Schluter A."/>
            <person name="Konstantinidis K.T."/>
            <person name="Angelidaki I."/>
        </authorList>
    </citation>
    <scope>NUCLEOTIDE SEQUENCE [LARGE SCALE GENOMIC DNA]</scope>
    <source>
        <strain evidence="1">AS04akNAM_66</strain>
    </source>
</reference>
<gene>
    <name evidence="1" type="ORF">GXX48_23865</name>
</gene>
<protein>
    <submittedName>
        <fullName evidence="1">Uncharacterized protein</fullName>
    </submittedName>
</protein>
<sequence>MDKTKSAATYAENMQAFAKVLENSFPNIGFALMLFDQNSVSAQFGTPFL</sequence>
<organism evidence="1 2">
    <name type="scientific">Brucella intermedia</name>
    <dbReference type="NCBI Taxonomy" id="94625"/>
    <lineage>
        <taxon>Bacteria</taxon>
        <taxon>Pseudomonadati</taxon>
        <taxon>Pseudomonadota</taxon>
        <taxon>Alphaproteobacteria</taxon>
        <taxon>Hyphomicrobiales</taxon>
        <taxon>Brucellaceae</taxon>
        <taxon>Brucella/Ochrobactrum group</taxon>
        <taxon>Brucella</taxon>
    </lineage>
</organism>
<evidence type="ECO:0000313" key="2">
    <source>
        <dbReference type="Proteomes" id="UP000551563"/>
    </source>
</evidence>
<dbReference type="Proteomes" id="UP000551563">
    <property type="component" value="Unassembled WGS sequence"/>
</dbReference>
<dbReference type="AlphaFoldDB" id="A0A7V6PGP1"/>
<evidence type="ECO:0000313" key="1">
    <source>
        <dbReference type="EMBL" id="HHV70634.1"/>
    </source>
</evidence>
<accession>A0A7V6PGP1</accession>